<dbReference type="PROSITE" id="PS51048">
    <property type="entry name" value="SGS"/>
    <property type="match status" value="1"/>
</dbReference>
<dbReference type="GO" id="GO:0005634">
    <property type="term" value="C:nucleus"/>
    <property type="evidence" value="ECO:0007669"/>
    <property type="project" value="TreeGrafter"/>
</dbReference>
<keyword evidence="5" id="KW-1185">Reference proteome</keyword>
<evidence type="ECO:0000259" key="2">
    <source>
        <dbReference type="PROSITE" id="PS51048"/>
    </source>
</evidence>
<feature type="compositionally biased region" description="Low complexity" evidence="1">
    <location>
        <begin position="51"/>
        <end position="62"/>
    </location>
</feature>
<comment type="caution">
    <text evidence="4">The sequence shown here is derived from an EMBL/GenBank/DDBJ whole genome shotgun (WGS) entry which is preliminary data.</text>
</comment>
<evidence type="ECO:0000313" key="5">
    <source>
        <dbReference type="Proteomes" id="UP001515480"/>
    </source>
</evidence>
<dbReference type="InterPro" id="IPR007052">
    <property type="entry name" value="CS_dom"/>
</dbReference>
<reference evidence="4 5" key="1">
    <citation type="journal article" date="2024" name="Science">
        <title>Giant polyketide synthase enzymes in the biosynthesis of giant marine polyether toxins.</title>
        <authorList>
            <person name="Fallon T.R."/>
            <person name="Shende V.V."/>
            <person name="Wierzbicki I.H."/>
            <person name="Pendleton A.L."/>
            <person name="Watervoot N.F."/>
            <person name="Auber R.P."/>
            <person name="Gonzalez D.J."/>
            <person name="Wisecaver J.H."/>
            <person name="Moore B.S."/>
        </authorList>
    </citation>
    <scope>NUCLEOTIDE SEQUENCE [LARGE SCALE GENOMIC DNA]</scope>
    <source>
        <strain evidence="4 5">12B1</strain>
    </source>
</reference>
<proteinExistence type="predicted"/>
<evidence type="ECO:0008006" key="6">
    <source>
        <dbReference type="Google" id="ProtNLM"/>
    </source>
</evidence>
<gene>
    <name evidence="4" type="ORF">AB1Y20_020078</name>
</gene>
<evidence type="ECO:0000313" key="4">
    <source>
        <dbReference type="EMBL" id="KAL1525211.1"/>
    </source>
</evidence>
<dbReference type="Pfam" id="PF04969">
    <property type="entry name" value="CS"/>
    <property type="match status" value="1"/>
</dbReference>
<organism evidence="4 5">
    <name type="scientific">Prymnesium parvum</name>
    <name type="common">Toxic golden alga</name>
    <dbReference type="NCBI Taxonomy" id="97485"/>
    <lineage>
        <taxon>Eukaryota</taxon>
        <taxon>Haptista</taxon>
        <taxon>Haptophyta</taxon>
        <taxon>Prymnesiophyceae</taxon>
        <taxon>Prymnesiales</taxon>
        <taxon>Prymnesiaceae</taxon>
        <taxon>Prymnesium</taxon>
    </lineage>
</organism>
<dbReference type="PROSITE" id="PS51203">
    <property type="entry name" value="CS"/>
    <property type="match status" value="1"/>
</dbReference>
<feature type="domain" description="CS" evidence="3">
    <location>
        <begin position="125"/>
        <end position="228"/>
    </location>
</feature>
<dbReference type="InterPro" id="IPR008978">
    <property type="entry name" value="HSP20-like_chaperone"/>
</dbReference>
<evidence type="ECO:0000259" key="3">
    <source>
        <dbReference type="PROSITE" id="PS51203"/>
    </source>
</evidence>
<feature type="domain" description="SGS" evidence="2">
    <location>
        <begin position="212"/>
        <end position="281"/>
    </location>
</feature>
<dbReference type="SUPFAM" id="SSF49764">
    <property type="entry name" value="HSP20-like chaperones"/>
    <property type="match status" value="1"/>
</dbReference>
<dbReference type="EMBL" id="JBGBPQ010000004">
    <property type="protein sequence ID" value="KAL1525211.1"/>
    <property type="molecule type" value="Genomic_DNA"/>
</dbReference>
<feature type="region of interest" description="Disordered" evidence="1">
    <location>
        <begin position="46"/>
        <end position="112"/>
    </location>
</feature>
<dbReference type="PANTHER" id="PTHR13164">
    <property type="entry name" value="CALICYLIN BINDING PROTEIN"/>
    <property type="match status" value="1"/>
</dbReference>
<dbReference type="PANTHER" id="PTHR13164:SF3">
    <property type="entry name" value="CALCYCLIN-BINDING PROTEIN"/>
    <property type="match status" value="1"/>
</dbReference>
<name>A0AB34JWX8_PRYPA</name>
<dbReference type="AlphaFoldDB" id="A0AB34JWX8"/>
<protein>
    <recommendedName>
        <fullName evidence="6">Calcyclin-binding protein</fullName>
    </recommendedName>
</protein>
<evidence type="ECO:0000256" key="1">
    <source>
        <dbReference type="SAM" id="MobiDB-lite"/>
    </source>
</evidence>
<sequence>MAKPAAALPDELQEDLTEIENLHRLATRPHVRALLSTYADNLREERKRLLATKASSPTASPSNQQSGHDVWGNDAATPPQPSPVKLDASPTPSSTASTTASPPQPKPLAVGASVPAAGGTAVQYVPISSHSWDQDSYGTEPNNVYVHILSGFDGIGQQKDRVTCQFTQNSFDLKVHDFNGKSYRLVKTNLDKNIIAEDSKVIVKKNSIKICLRKEKGKYGYDTWTDLTAKRRKIDTESDPGAGIMDMMKQMYDEGDDQMKKTIGEAMLKSRQKDHRKFDDE</sequence>
<dbReference type="Gene3D" id="2.60.40.790">
    <property type="match status" value="1"/>
</dbReference>
<accession>A0AB34JWX8</accession>
<dbReference type="Proteomes" id="UP001515480">
    <property type="component" value="Unassembled WGS sequence"/>
</dbReference>
<feature type="compositionally biased region" description="Low complexity" evidence="1">
    <location>
        <begin position="88"/>
        <end position="101"/>
    </location>
</feature>
<dbReference type="InterPro" id="IPR052289">
    <property type="entry name" value="Calcyclin-binding_UBL-bridge"/>
</dbReference>
<dbReference type="InterPro" id="IPR007699">
    <property type="entry name" value="SGS_dom"/>
</dbReference>